<sequence length="279" mass="32008">MASRQRLSRLDSALDQDTQPQKTSQRQMPVLPKFLRKSPAQQKPAQGQPLEQQHTQCAPDPLTPMAGPNQKAQSCQNQQTALSANKTVPIPIPAPARELRPIKVRPSEQQTAQATQAQVVKDDENREMEIRGFLRRQHKILLTALDAIQRDRQIMPQSQETVDRITAKCRGDWRQMSAIDVKDLKLEKNRRKLWKRAIEEKMEACRKMIESMDKAEAELRKIRPLTRGEKRNDACVSKEQRLAVGAPVEEVGRESLKSKWHSSSGAMEMWENDLRLAYY</sequence>
<name>A0A8H7AQJ6_9EURO</name>
<evidence type="ECO:0000313" key="3">
    <source>
        <dbReference type="Proteomes" id="UP000606974"/>
    </source>
</evidence>
<evidence type="ECO:0000313" key="2">
    <source>
        <dbReference type="EMBL" id="KAF7511714.1"/>
    </source>
</evidence>
<feature type="compositionally biased region" description="Polar residues" evidence="1">
    <location>
        <begin position="70"/>
        <end position="84"/>
    </location>
</feature>
<feature type="region of interest" description="Disordered" evidence="1">
    <location>
        <begin position="1"/>
        <end position="84"/>
    </location>
</feature>
<evidence type="ECO:0000256" key="1">
    <source>
        <dbReference type="SAM" id="MobiDB-lite"/>
    </source>
</evidence>
<proteinExistence type="predicted"/>
<keyword evidence="3" id="KW-1185">Reference proteome</keyword>
<gene>
    <name evidence="2" type="ORF">GJ744_003877</name>
</gene>
<organism evidence="2 3">
    <name type="scientific">Endocarpon pusillum</name>
    <dbReference type="NCBI Taxonomy" id="364733"/>
    <lineage>
        <taxon>Eukaryota</taxon>
        <taxon>Fungi</taxon>
        <taxon>Dikarya</taxon>
        <taxon>Ascomycota</taxon>
        <taxon>Pezizomycotina</taxon>
        <taxon>Eurotiomycetes</taxon>
        <taxon>Chaetothyriomycetidae</taxon>
        <taxon>Verrucariales</taxon>
        <taxon>Verrucariaceae</taxon>
        <taxon>Endocarpon</taxon>
    </lineage>
</organism>
<dbReference type="AlphaFoldDB" id="A0A8H7AQJ6"/>
<comment type="caution">
    <text evidence="2">The sequence shown here is derived from an EMBL/GenBank/DDBJ whole genome shotgun (WGS) entry which is preliminary data.</text>
</comment>
<reference evidence="2" key="1">
    <citation type="submission" date="2020-02" db="EMBL/GenBank/DDBJ databases">
        <authorList>
            <person name="Palmer J.M."/>
        </authorList>
    </citation>
    <scope>NUCLEOTIDE SEQUENCE</scope>
    <source>
        <strain evidence="2">EPUS1.4</strain>
        <tissue evidence="2">Thallus</tissue>
    </source>
</reference>
<protein>
    <submittedName>
        <fullName evidence="2">Uncharacterized protein</fullName>
    </submittedName>
</protein>
<dbReference type="EMBL" id="JAACFV010000018">
    <property type="protein sequence ID" value="KAF7511714.1"/>
    <property type="molecule type" value="Genomic_DNA"/>
</dbReference>
<dbReference type="OrthoDB" id="10321482at2759"/>
<accession>A0A8H7AQJ6</accession>
<feature type="compositionally biased region" description="Polar residues" evidence="1">
    <location>
        <begin position="15"/>
        <end position="27"/>
    </location>
</feature>
<feature type="compositionally biased region" description="Polar residues" evidence="1">
    <location>
        <begin position="39"/>
        <end position="56"/>
    </location>
</feature>
<dbReference type="Proteomes" id="UP000606974">
    <property type="component" value="Unassembled WGS sequence"/>
</dbReference>